<gene>
    <name evidence="2" type="ORF">FD13_GL001201</name>
</gene>
<name>A0A0R2DCT4_9LACO</name>
<feature type="transmembrane region" description="Helical" evidence="1">
    <location>
        <begin position="83"/>
        <end position="102"/>
    </location>
</feature>
<feature type="transmembrane region" description="Helical" evidence="1">
    <location>
        <begin position="44"/>
        <end position="62"/>
    </location>
</feature>
<dbReference type="PATRIC" id="fig|1423803.3.peg.1227"/>
<keyword evidence="1" id="KW-1133">Transmembrane helix</keyword>
<protein>
    <submittedName>
        <fullName evidence="2">Uncharacterized protein</fullName>
    </submittedName>
</protein>
<proteinExistence type="predicted"/>
<keyword evidence="1" id="KW-0472">Membrane</keyword>
<sequence length="205" mass="23527">MRIGLTVMIAALMAWRWVRLLQDPTNPVIDVYQHLFSLEDFSFIYLPVALILGLIGLQSRVVDYGVARSRSIWWCQILIQSMLGQVSLWVVWTMVSMTGFWFRGGWPLAAYVLRGAGQLGLNQALFTGIGLVAFGLWRQKTVAIMVSWFWGMLGLLFLSGQPWPWLQFNRPLEWSTMWVSSFEMIVLVTGFIGGLWGVIYWQDVK</sequence>
<keyword evidence="1" id="KW-0812">Transmembrane</keyword>
<reference evidence="2 3" key="1">
    <citation type="journal article" date="2015" name="Genome Announc.">
        <title>Expanding the biotechnology potential of lactobacilli through comparative genomics of 213 strains and associated genera.</title>
        <authorList>
            <person name="Sun Z."/>
            <person name="Harris H.M."/>
            <person name="McCann A."/>
            <person name="Guo C."/>
            <person name="Argimon S."/>
            <person name="Zhang W."/>
            <person name="Yang X."/>
            <person name="Jeffery I.B."/>
            <person name="Cooney J.C."/>
            <person name="Kagawa T.F."/>
            <person name="Liu W."/>
            <person name="Song Y."/>
            <person name="Salvetti E."/>
            <person name="Wrobel A."/>
            <person name="Rasinkangas P."/>
            <person name="Parkhill J."/>
            <person name="Rea M.C."/>
            <person name="O'Sullivan O."/>
            <person name="Ritari J."/>
            <person name="Douillard F.P."/>
            <person name="Paul Ross R."/>
            <person name="Yang R."/>
            <person name="Briner A.E."/>
            <person name="Felis G.E."/>
            <person name="de Vos W.M."/>
            <person name="Barrangou R."/>
            <person name="Klaenhammer T.R."/>
            <person name="Caufield P.W."/>
            <person name="Cui Y."/>
            <person name="Zhang H."/>
            <person name="O'Toole P.W."/>
        </authorList>
    </citation>
    <scope>NUCLEOTIDE SEQUENCE [LARGE SCALE GENOMIC DNA]</scope>
    <source>
        <strain evidence="2 3">DSM 21775</strain>
    </source>
</reference>
<dbReference type="EMBL" id="AYZH01000029">
    <property type="protein sequence ID" value="KRN01238.1"/>
    <property type="molecule type" value="Genomic_DNA"/>
</dbReference>
<dbReference type="Proteomes" id="UP000051589">
    <property type="component" value="Unassembled WGS sequence"/>
</dbReference>
<dbReference type="STRING" id="1423803.FD13_GL001201"/>
<accession>A0A0R2DCT4</accession>
<keyword evidence="3" id="KW-1185">Reference proteome</keyword>
<feature type="transmembrane region" description="Helical" evidence="1">
    <location>
        <begin position="141"/>
        <end position="158"/>
    </location>
</feature>
<organism evidence="2 3">
    <name type="scientific">Levilactobacillus senmaizukei DSM 21775 = NBRC 103853</name>
    <dbReference type="NCBI Taxonomy" id="1423803"/>
    <lineage>
        <taxon>Bacteria</taxon>
        <taxon>Bacillati</taxon>
        <taxon>Bacillota</taxon>
        <taxon>Bacilli</taxon>
        <taxon>Lactobacillales</taxon>
        <taxon>Lactobacillaceae</taxon>
        <taxon>Levilactobacillus</taxon>
    </lineage>
</organism>
<evidence type="ECO:0000313" key="2">
    <source>
        <dbReference type="EMBL" id="KRN01238.1"/>
    </source>
</evidence>
<evidence type="ECO:0000313" key="3">
    <source>
        <dbReference type="Proteomes" id="UP000051589"/>
    </source>
</evidence>
<feature type="transmembrane region" description="Helical" evidence="1">
    <location>
        <begin position="178"/>
        <end position="201"/>
    </location>
</feature>
<evidence type="ECO:0000256" key="1">
    <source>
        <dbReference type="SAM" id="Phobius"/>
    </source>
</evidence>
<feature type="transmembrane region" description="Helical" evidence="1">
    <location>
        <begin position="108"/>
        <end position="134"/>
    </location>
</feature>
<comment type="caution">
    <text evidence="2">The sequence shown here is derived from an EMBL/GenBank/DDBJ whole genome shotgun (WGS) entry which is preliminary data.</text>
</comment>
<dbReference type="AlphaFoldDB" id="A0A0R2DCT4"/>